<accession>A0ABU4VNA5</accession>
<sequence length="50" mass="5649">MLVLAHVGHWWQIVLYFVPVALLAGGLLIAGRHLPETDDGEWRDDEEPGR</sequence>
<proteinExistence type="predicted"/>
<gene>
    <name evidence="2" type="ORF">SK069_17045</name>
</gene>
<dbReference type="Proteomes" id="UP001277761">
    <property type="component" value="Unassembled WGS sequence"/>
</dbReference>
<evidence type="ECO:0000313" key="3">
    <source>
        <dbReference type="Proteomes" id="UP001277761"/>
    </source>
</evidence>
<organism evidence="2 3">
    <name type="scientific">Patulibacter brassicae</name>
    <dbReference type="NCBI Taxonomy" id="1705717"/>
    <lineage>
        <taxon>Bacteria</taxon>
        <taxon>Bacillati</taxon>
        <taxon>Actinomycetota</taxon>
        <taxon>Thermoleophilia</taxon>
        <taxon>Solirubrobacterales</taxon>
        <taxon>Patulibacteraceae</taxon>
        <taxon>Patulibacter</taxon>
    </lineage>
</organism>
<feature type="transmembrane region" description="Helical" evidence="1">
    <location>
        <begin position="12"/>
        <end position="30"/>
    </location>
</feature>
<reference evidence="2 3" key="1">
    <citation type="submission" date="2023-11" db="EMBL/GenBank/DDBJ databases">
        <authorList>
            <person name="Xu M."/>
            <person name="Jiang T."/>
        </authorList>
    </citation>
    <scope>NUCLEOTIDE SEQUENCE [LARGE SCALE GENOMIC DNA]</scope>
    <source>
        <strain evidence="2 3">SD</strain>
    </source>
</reference>
<name>A0ABU4VNA5_9ACTN</name>
<keyword evidence="1" id="KW-1133">Transmembrane helix</keyword>
<dbReference type="RefSeq" id="WP_319955457.1">
    <property type="nucleotide sequence ID" value="NZ_JAXAVX010000012.1"/>
</dbReference>
<comment type="caution">
    <text evidence="2">The sequence shown here is derived from an EMBL/GenBank/DDBJ whole genome shotgun (WGS) entry which is preliminary data.</text>
</comment>
<evidence type="ECO:0000256" key="1">
    <source>
        <dbReference type="SAM" id="Phobius"/>
    </source>
</evidence>
<protein>
    <submittedName>
        <fullName evidence="2">Uncharacterized protein</fullName>
    </submittedName>
</protein>
<dbReference type="EMBL" id="JAXAVX010000012">
    <property type="protein sequence ID" value="MDX8153308.1"/>
    <property type="molecule type" value="Genomic_DNA"/>
</dbReference>
<keyword evidence="3" id="KW-1185">Reference proteome</keyword>
<keyword evidence="1" id="KW-0812">Transmembrane</keyword>
<keyword evidence="1" id="KW-0472">Membrane</keyword>
<evidence type="ECO:0000313" key="2">
    <source>
        <dbReference type="EMBL" id="MDX8153308.1"/>
    </source>
</evidence>